<evidence type="ECO:0000313" key="2">
    <source>
        <dbReference type="EMBL" id="OCB90831.1"/>
    </source>
</evidence>
<protein>
    <recommendedName>
        <fullName evidence="1">DUF7330 domain-containing protein</fullName>
    </recommendedName>
</protein>
<sequence length="427" mass="46968">MFRTQPLHVQDPPWIARESPEEDRKVLILRLVMIIKDDKVVEPVRISFLLNAVEQAGDNPPPYSPALPARVQVIDQNVTSPPGSQLPFSIDQNRNHTVVFRPRGASSVSSLAPPIGIQGPGSSGSSTYSSIGSISGAATSSTATIRPSDPYPSILPPSDILRTSYLQIKRTNKPISTRVVVNPYLPVSLNPQIDMGTEDSEDNWSAGEDDAYGPRLVSSLPGVGDKNVCLMSKNANINAEIWIVGRSPENTGDDGSMYGRKKAGIDIRSKNGFIHVKMHANQISPSFALRIANKNGGVRVILPRTFSGPLTTRTQNGWVSLSPELASSTTTFTEIRGLRKSFVGDFLDSGYGRGEWPGCSLDITCENGRIKLCYLDEDTEKSMSLLFYVRYWYRTSLQSNTSGRKESGYDSDAMQPYKYWTTKRTNE</sequence>
<dbReference type="AlphaFoldDB" id="A0A9Q5I3E6"/>
<dbReference type="Pfam" id="PF24016">
    <property type="entry name" value="DUF7330"/>
    <property type="match status" value="1"/>
</dbReference>
<evidence type="ECO:0000313" key="3">
    <source>
        <dbReference type="Proteomes" id="UP000757232"/>
    </source>
</evidence>
<evidence type="ECO:0000259" key="1">
    <source>
        <dbReference type="Pfam" id="PF24016"/>
    </source>
</evidence>
<accession>A0A9Q5I3E6</accession>
<comment type="caution">
    <text evidence="2">The sequence shown here is derived from an EMBL/GenBank/DDBJ whole genome shotgun (WGS) entry which is preliminary data.</text>
</comment>
<feature type="domain" description="DUF7330" evidence="1">
    <location>
        <begin position="165"/>
        <end position="377"/>
    </location>
</feature>
<name>A0A9Q5I3E6_SANBA</name>
<keyword evidence="3" id="KW-1185">Reference proteome</keyword>
<dbReference type="OrthoDB" id="5289249at2759"/>
<dbReference type="EMBL" id="LNZH02000116">
    <property type="protein sequence ID" value="OCB90831.1"/>
    <property type="molecule type" value="Genomic_DNA"/>
</dbReference>
<dbReference type="InterPro" id="IPR055754">
    <property type="entry name" value="DUF7330"/>
</dbReference>
<dbReference type="Proteomes" id="UP000757232">
    <property type="component" value="Unassembled WGS sequence"/>
</dbReference>
<proteinExistence type="predicted"/>
<reference evidence="2" key="1">
    <citation type="submission" date="2016-06" db="EMBL/GenBank/DDBJ databases">
        <title>Draft Genome sequence of the fungus Inonotus baumii.</title>
        <authorList>
            <person name="Zhu H."/>
            <person name="Lin W."/>
        </authorList>
    </citation>
    <scope>NUCLEOTIDE SEQUENCE</scope>
    <source>
        <strain evidence="2">821</strain>
    </source>
</reference>
<gene>
    <name evidence="2" type="ORF">A7U60_g1941</name>
</gene>
<organism evidence="2 3">
    <name type="scientific">Sanghuangporus baumii</name>
    <name type="common">Phellinus baumii</name>
    <dbReference type="NCBI Taxonomy" id="108892"/>
    <lineage>
        <taxon>Eukaryota</taxon>
        <taxon>Fungi</taxon>
        <taxon>Dikarya</taxon>
        <taxon>Basidiomycota</taxon>
        <taxon>Agaricomycotina</taxon>
        <taxon>Agaricomycetes</taxon>
        <taxon>Hymenochaetales</taxon>
        <taxon>Hymenochaetaceae</taxon>
        <taxon>Sanghuangporus</taxon>
    </lineage>
</organism>